<protein>
    <recommendedName>
        <fullName evidence="3">DUF2922 domain-containing protein</fullName>
    </recommendedName>
</protein>
<keyword evidence="2" id="KW-1185">Reference proteome</keyword>
<evidence type="ECO:0008006" key="3">
    <source>
        <dbReference type="Google" id="ProtNLM"/>
    </source>
</evidence>
<dbReference type="OrthoDB" id="2454247at2"/>
<accession>A0A1H8IFM6</accession>
<name>A0A1H8IFM6_9BACI</name>
<gene>
    <name evidence="1" type="ORF">SAMN04488134_101610</name>
</gene>
<organism evidence="1 2">
    <name type="scientific">Amphibacillus marinus</name>
    <dbReference type="NCBI Taxonomy" id="872970"/>
    <lineage>
        <taxon>Bacteria</taxon>
        <taxon>Bacillati</taxon>
        <taxon>Bacillota</taxon>
        <taxon>Bacilli</taxon>
        <taxon>Bacillales</taxon>
        <taxon>Bacillaceae</taxon>
        <taxon>Amphibacillus</taxon>
    </lineage>
</organism>
<evidence type="ECO:0000313" key="1">
    <source>
        <dbReference type="EMBL" id="SEN67483.1"/>
    </source>
</evidence>
<dbReference type="InterPro" id="IPR021321">
    <property type="entry name" value="DUF2922"/>
</dbReference>
<reference evidence="1 2" key="1">
    <citation type="submission" date="2016-10" db="EMBL/GenBank/DDBJ databases">
        <authorList>
            <person name="de Groot N.N."/>
        </authorList>
    </citation>
    <scope>NUCLEOTIDE SEQUENCE [LARGE SCALE GENOMIC DNA]</scope>
    <source>
        <strain evidence="1 2">CGMCC 1.10434</strain>
    </source>
</reference>
<dbReference type="AlphaFoldDB" id="A0A1H8IFM6"/>
<dbReference type="STRING" id="872970.SAMN04488134_101610"/>
<dbReference type="RefSeq" id="WP_091494669.1">
    <property type="nucleotide sequence ID" value="NZ_FODJ01000001.1"/>
</dbReference>
<evidence type="ECO:0000313" key="2">
    <source>
        <dbReference type="Proteomes" id="UP000199300"/>
    </source>
</evidence>
<sequence>MKQLELRFVNQENRLVTLSLEKPIEPVDPQLIQDTMAVIIASGAFTSTGGAIVDKHSARLVERHVEEIEI</sequence>
<dbReference type="Proteomes" id="UP000199300">
    <property type="component" value="Unassembled WGS sequence"/>
</dbReference>
<proteinExistence type="predicted"/>
<dbReference type="Pfam" id="PF11148">
    <property type="entry name" value="DUF2922"/>
    <property type="match status" value="1"/>
</dbReference>
<dbReference type="EMBL" id="FODJ01000001">
    <property type="protein sequence ID" value="SEN67483.1"/>
    <property type="molecule type" value="Genomic_DNA"/>
</dbReference>